<organism evidence="2 4">
    <name type="scientific">Streptomyces alfalfae</name>
    <dbReference type="NCBI Taxonomy" id="1642299"/>
    <lineage>
        <taxon>Bacteria</taxon>
        <taxon>Bacillati</taxon>
        <taxon>Actinomycetota</taxon>
        <taxon>Actinomycetes</taxon>
        <taxon>Kitasatosporales</taxon>
        <taxon>Streptomycetaceae</taxon>
        <taxon>Streptomyces</taxon>
    </lineage>
</organism>
<protein>
    <submittedName>
        <fullName evidence="2">Uncharacterized protein</fullName>
    </submittedName>
</protein>
<gene>
    <name evidence="1" type="ORF">A7J05_19705</name>
    <name evidence="2" type="ORF">I8755_17460</name>
</gene>
<sequence length="70" mass="7787">MPEAGTYAVDHRDGSVGQVVGREGGLVRLRPLGGGREWDCPPAEVRPVPAMDVLRERVRELNREIQARPR</sequence>
<dbReference type="Proteomes" id="UP000596130">
    <property type="component" value="Chromosome"/>
</dbReference>
<evidence type="ECO:0000313" key="4">
    <source>
        <dbReference type="Proteomes" id="UP000596130"/>
    </source>
</evidence>
<name>A0A1P8TTM6_9ACTN</name>
<dbReference type="EMBL" id="CP065959">
    <property type="protein sequence ID" value="QQC93832.1"/>
    <property type="molecule type" value="Genomic_DNA"/>
</dbReference>
<dbReference type="EMBL" id="CP015588">
    <property type="protein sequence ID" value="APY90965.1"/>
    <property type="molecule type" value="Genomic_DNA"/>
</dbReference>
<evidence type="ECO:0000313" key="2">
    <source>
        <dbReference type="EMBL" id="QQC93832.1"/>
    </source>
</evidence>
<accession>A0A1P8TTM6</accession>
<dbReference type="Proteomes" id="UP000187191">
    <property type="component" value="Chromosome"/>
</dbReference>
<reference evidence="1 3" key="1">
    <citation type="submission" date="2016-05" db="EMBL/GenBank/DDBJ databases">
        <authorList>
            <person name="Gu J."/>
        </authorList>
    </citation>
    <scope>NUCLEOTIDE SEQUENCE [LARGE SCALE GENOMIC DNA]</scope>
    <source>
        <strain evidence="1 3">ACCC40021</strain>
    </source>
</reference>
<dbReference type="AlphaFoldDB" id="A0A1P8TTM6"/>
<keyword evidence="3" id="KW-1185">Reference proteome</keyword>
<proteinExistence type="predicted"/>
<reference evidence="2 4" key="2">
    <citation type="submission" date="2020-12" db="EMBL/GenBank/DDBJ databases">
        <title>Identification and biosynthesis of polyene macrolides produced by Streptomyces alfalfae Men-myco-93-63.</title>
        <authorList>
            <person name="Liu D."/>
            <person name="Li Y."/>
            <person name="Liu L."/>
            <person name="Han X."/>
            <person name="Shen F."/>
        </authorList>
    </citation>
    <scope>NUCLEOTIDE SEQUENCE [LARGE SCALE GENOMIC DNA]</scope>
    <source>
        <strain evidence="2 4">Men-myco-93-63</strain>
    </source>
</reference>
<dbReference type="KEGG" id="ssia:A7J05_19705"/>
<evidence type="ECO:0000313" key="1">
    <source>
        <dbReference type="EMBL" id="APY90965.1"/>
    </source>
</evidence>
<evidence type="ECO:0000313" key="3">
    <source>
        <dbReference type="Proteomes" id="UP000187191"/>
    </source>
</evidence>